<reference evidence="1 2" key="2">
    <citation type="journal article" date="2008" name="Bioinformatics">
        <title>Assembly reconciliation.</title>
        <authorList>
            <person name="Zimin A.V."/>
            <person name="Smith D.R."/>
            <person name="Sutton G."/>
            <person name="Yorke J.A."/>
        </authorList>
    </citation>
    <scope>NUCLEOTIDE SEQUENCE [LARGE SCALE GENOMIC DNA]</scope>
    <source>
        <strain evidence="1 2">TSC#14021-0224.01</strain>
    </source>
</reference>
<organism evidence="1 2">
    <name type="scientific">Drosophila erecta</name>
    <name type="common">Fruit fly</name>
    <dbReference type="NCBI Taxonomy" id="7220"/>
    <lineage>
        <taxon>Eukaryota</taxon>
        <taxon>Metazoa</taxon>
        <taxon>Ecdysozoa</taxon>
        <taxon>Arthropoda</taxon>
        <taxon>Hexapoda</taxon>
        <taxon>Insecta</taxon>
        <taxon>Pterygota</taxon>
        <taxon>Neoptera</taxon>
        <taxon>Endopterygota</taxon>
        <taxon>Diptera</taxon>
        <taxon>Brachycera</taxon>
        <taxon>Muscomorpha</taxon>
        <taxon>Ephydroidea</taxon>
        <taxon>Drosophilidae</taxon>
        <taxon>Drosophila</taxon>
        <taxon>Sophophora</taxon>
    </lineage>
</organism>
<evidence type="ECO:0000313" key="1">
    <source>
        <dbReference type="EMBL" id="EDV58350.1"/>
    </source>
</evidence>
<accession>B3N7Y9</accession>
<dbReference type="eggNOG" id="ENOG502S9UF">
    <property type="taxonomic scope" value="Eukaryota"/>
</dbReference>
<dbReference type="HOGENOM" id="CLU_1887873_0_0_1"/>
<dbReference type="Proteomes" id="UP000008711">
    <property type="component" value="Unassembled WGS sequence"/>
</dbReference>
<dbReference type="KEGG" id="der:6541893"/>
<keyword evidence="2" id="KW-1185">Reference proteome</keyword>
<dbReference type="PhylomeDB" id="B3N7Y9"/>
<reference evidence="1 2" key="1">
    <citation type="journal article" date="2007" name="Nature">
        <title>Evolution of genes and genomes on the Drosophila phylogeny.</title>
        <authorList>
            <consortium name="Drosophila 12 Genomes Consortium"/>
            <person name="Clark A.G."/>
            <person name="Eisen M.B."/>
            <person name="Smith D.R."/>
            <person name="Bergman C.M."/>
            <person name="Oliver B."/>
            <person name="Markow T.A."/>
            <person name="Kaufman T.C."/>
            <person name="Kellis M."/>
            <person name="Gelbart W."/>
            <person name="Iyer V.N."/>
            <person name="Pollard D.A."/>
            <person name="Sackton T.B."/>
            <person name="Larracuente A.M."/>
            <person name="Singh N.D."/>
            <person name="Abad J.P."/>
            <person name="Abt D.N."/>
            <person name="Adryan B."/>
            <person name="Aguade M."/>
            <person name="Akashi H."/>
            <person name="Anderson W.W."/>
            <person name="Aquadro C.F."/>
            <person name="Ardell D.H."/>
            <person name="Arguello R."/>
            <person name="Artieri C.G."/>
            <person name="Barbash D.A."/>
            <person name="Barker D."/>
            <person name="Barsanti P."/>
            <person name="Batterham P."/>
            <person name="Batzoglou S."/>
            <person name="Begun D."/>
            <person name="Bhutkar A."/>
            <person name="Blanco E."/>
            <person name="Bosak S.A."/>
            <person name="Bradley R.K."/>
            <person name="Brand A.D."/>
            <person name="Brent M.R."/>
            <person name="Brooks A.N."/>
            <person name="Brown R.H."/>
            <person name="Butlin R.K."/>
            <person name="Caggese C."/>
            <person name="Calvi B.R."/>
            <person name="Bernardo de Carvalho A."/>
            <person name="Caspi A."/>
            <person name="Castrezana S."/>
            <person name="Celniker S.E."/>
            <person name="Chang J.L."/>
            <person name="Chapple C."/>
            <person name="Chatterji S."/>
            <person name="Chinwalla A."/>
            <person name="Civetta A."/>
            <person name="Clifton S.W."/>
            <person name="Comeron J.M."/>
            <person name="Costello J.C."/>
            <person name="Coyne J.A."/>
            <person name="Daub J."/>
            <person name="David R.G."/>
            <person name="Delcher A.L."/>
            <person name="Delehaunty K."/>
            <person name="Do C.B."/>
            <person name="Ebling H."/>
            <person name="Edwards K."/>
            <person name="Eickbush T."/>
            <person name="Evans J.D."/>
            <person name="Filipski A."/>
            <person name="Findeiss S."/>
            <person name="Freyhult E."/>
            <person name="Fulton L."/>
            <person name="Fulton R."/>
            <person name="Garcia A.C."/>
            <person name="Gardiner A."/>
            <person name="Garfield D.A."/>
            <person name="Garvin B.E."/>
            <person name="Gibson G."/>
            <person name="Gilbert D."/>
            <person name="Gnerre S."/>
            <person name="Godfrey J."/>
            <person name="Good R."/>
            <person name="Gotea V."/>
            <person name="Gravely B."/>
            <person name="Greenberg A.J."/>
            <person name="Griffiths-Jones S."/>
            <person name="Gross S."/>
            <person name="Guigo R."/>
            <person name="Gustafson E.A."/>
            <person name="Haerty W."/>
            <person name="Hahn M.W."/>
            <person name="Halligan D.L."/>
            <person name="Halpern A.L."/>
            <person name="Halter G.M."/>
            <person name="Han M.V."/>
            <person name="Heger A."/>
            <person name="Hillier L."/>
            <person name="Hinrichs A.S."/>
            <person name="Holmes I."/>
            <person name="Hoskins R.A."/>
            <person name="Hubisz M.J."/>
            <person name="Hultmark D."/>
            <person name="Huntley M.A."/>
            <person name="Jaffe D.B."/>
            <person name="Jagadeeshan S."/>
            <person name="Jeck W.R."/>
            <person name="Johnson J."/>
            <person name="Jones C.D."/>
            <person name="Jordan W.C."/>
            <person name="Karpen G.H."/>
            <person name="Kataoka E."/>
            <person name="Keightley P.D."/>
            <person name="Kheradpour P."/>
            <person name="Kirkness E.F."/>
            <person name="Koerich L.B."/>
            <person name="Kristiansen K."/>
            <person name="Kudrna D."/>
            <person name="Kulathinal R.J."/>
            <person name="Kumar S."/>
            <person name="Kwok R."/>
            <person name="Lander E."/>
            <person name="Langley C.H."/>
            <person name="Lapoint R."/>
            <person name="Lazzaro B.P."/>
            <person name="Lee S.J."/>
            <person name="Levesque L."/>
            <person name="Li R."/>
            <person name="Lin C.F."/>
            <person name="Lin M.F."/>
            <person name="Lindblad-Toh K."/>
            <person name="Llopart A."/>
            <person name="Long M."/>
            <person name="Low L."/>
            <person name="Lozovsky E."/>
            <person name="Lu J."/>
            <person name="Luo M."/>
            <person name="Machado C.A."/>
            <person name="Makalowski W."/>
            <person name="Marzo M."/>
            <person name="Matsuda M."/>
            <person name="Matzkin L."/>
            <person name="McAllister B."/>
            <person name="McBride C.S."/>
            <person name="McKernan B."/>
            <person name="McKernan K."/>
            <person name="Mendez-Lago M."/>
            <person name="Minx P."/>
            <person name="Mollenhauer M.U."/>
            <person name="Montooth K."/>
            <person name="Mount S.M."/>
            <person name="Mu X."/>
            <person name="Myers E."/>
            <person name="Negre B."/>
            <person name="Newfeld S."/>
            <person name="Nielsen R."/>
            <person name="Noor M.A."/>
            <person name="O'Grady P."/>
            <person name="Pachter L."/>
            <person name="Papaceit M."/>
            <person name="Parisi M.J."/>
            <person name="Parisi M."/>
            <person name="Parts L."/>
            <person name="Pedersen J.S."/>
            <person name="Pesole G."/>
            <person name="Phillippy A.M."/>
            <person name="Ponting C.P."/>
            <person name="Pop M."/>
            <person name="Porcelli D."/>
            <person name="Powell J.R."/>
            <person name="Prohaska S."/>
            <person name="Pruitt K."/>
            <person name="Puig M."/>
            <person name="Quesneville H."/>
            <person name="Ram K.R."/>
            <person name="Rand D."/>
            <person name="Rasmussen M.D."/>
            <person name="Reed L.K."/>
            <person name="Reenan R."/>
            <person name="Reily A."/>
            <person name="Remington K.A."/>
            <person name="Rieger T.T."/>
            <person name="Ritchie M.G."/>
            <person name="Robin C."/>
            <person name="Rogers Y.H."/>
            <person name="Rohde C."/>
            <person name="Rozas J."/>
            <person name="Rubenfield M.J."/>
            <person name="Ruiz A."/>
            <person name="Russo S."/>
            <person name="Salzberg S.L."/>
            <person name="Sanchez-Gracia A."/>
            <person name="Saranga D.J."/>
            <person name="Sato H."/>
            <person name="Schaeffer S.W."/>
            <person name="Schatz M.C."/>
            <person name="Schlenke T."/>
            <person name="Schwartz R."/>
            <person name="Segarra C."/>
            <person name="Singh R.S."/>
            <person name="Sirot L."/>
            <person name="Sirota M."/>
            <person name="Sisneros N.B."/>
            <person name="Smith C.D."/>
            <person name="Smith T.F."/>
            <person name="Spieth J."/>
            <person name="Stage D.E."/>
            <person name="Stark A."/>
            <person name="Stephan W."/>
            <person name="Strausberg R.L."/>
            <person name="Strempel S."/>
            <person name="Sturgill D."/>
            <person name="Sutton G."/>
            <person name="Sutton G.G."/>
            <person name="Tao W."/>
            <person name="Teichmann S."/>
            <person name="Tobari Y.N."/>
            <person name="Tomimura Y."/>
            <person name="Tsolas J.M."/>
            <person name="Valente V.L."/>
            <person name="Venter E."/>
            <person name="Venter J.C."/>
            <person name="Vicario S."/>
            <person name="Vieira F.G."/>
            <person name="Vilella A.J."/>
            <person name="Villasante A."/>
            <person name="Walenz B."/>
            <person name="Wang J."/>
            <person name="Wasserman M."/>
            <person name="Watts T."/>
            <person name="Wilson D."/>
            <person name="Wilson R.K."/>
            <person name="Wing R.A."/>
            <person name="Wolfner M.F."/>
            <person name="Wong A."/>
            <person name="Wong G.K."/>
            <person name="Wu C.I."/>
            <person name="Wu G."/>
            <person name="Yamamoto D."/>
            <person name="Yang H.P."/>
            <person name="Yang S.P."/>
            <person name="Yorke J.A."/>
            <person name="Yoshida K."/>
            <person name="Zdobnov E."/>
            <person name="Zhang P."/>
            <person name="Zhang Y."/>
            <person name="Zimin A.V."/>
            <person name="Baldwin J."/>
            <person name="Abdouelleil A."/>
            <person name="Abdulkadir J."/>
            <person name="Abebe A."/>
            <person name="Abera B."/>
            <person name="Abreu J."/>
            <person name="Acer S.C."/>
            <person name="Aftuck L."/>
            <person name="Alexander A."/>
            <person name="An P."/>
            <person name="Anderson E."/>
            <person name="Anderson S."/>
            <person name="Arachi H."/>
            <person name="Azer M."/>
            <person name="Bachantsang P."/>
            <person name="Barry A."/>
            <person name="Bayul T."/>
            <person name="Berlin A."/>
            <person name="Bessette D."/>
            <person name="Bloom T."/>
            <person name="Blye J."/>
            <person name="Boguslavskiy L."/>
            <person name="Bonnet C."/>
            <person name="Boukhgalter B."/>
            <person name="Bourzgui I."/>
            <person name="Brown A."/>
            <person name="Cahill P."/>
            <person name="Channer S."/>
            <person name="Cheshatsang Y."/>
            <person name="Chuda L."/>
            <person name="Citroen M."/>
            <person name="Collymore A."/>
            <person name="Cooke P."/>
            <person name="Costello M."/>
            <person name="D'Aco K."/>
            <person name="Daza R."/>
            <person name="De Haan G."/>
            <person name="DeGray S."/>
            <person name="DeMaso C."/>
            <person name="Dhargay N."/>
            <person name="Dooley K."/>
            <person name="Dooley E."/>
            <person name="Doricent M."/>
            <person name="Dorje P."/>
            <person name="Dorjee K."/>
            <person name="Dupes A."/>
            <person name="Elong R."/>
            <person name="Falk J."/>
            <person name="Farina A."/>
            <person name="Faro S."/>
            <person name="Ferguson D."/>
            <person name="Fisher S."/>
            <person name="Foley C.D."/>
            <person name="Franke A."/>
            <person name="Friedrich D."/>
            <person name="Gadbois L."/>
            <person name="Gearin G."/>
            <person name="Gearin C.R."/>
            <person name="Giannoukos G."/>
            <person name="Goode T."/>
            <person name="Graham J."/>
            <person name="Grandbois E."/>
            <person name="Grewal S."/>
            <person name="Gyaltsen K."/>
            <person name="Hafez N."/>
            <person name="Hagos B."/>
            <person name="Hall J."/>
            <person name="Henson C."/>
            <person name="Hollinger A."/>
            <person name="Honan T."/>
            <person name="Huard M.D."/>
            <person name="Hughes L."/>
            <person name="Hurhula B."/>
            <person name="Husby M.E."/>
            <person name="Kamat A."/>
            <person name="Kanga B."/>
            <person name="Kashin S."/>
            <person name="Khazanovich D."/>
            <person name="Kisner P."/>
            <person name="Lance K."/>
            <person name="Lara M."/>
            <person name="Lee W."/>
            <person name="Lennon N."/>
            <person name="Letendre F."/>
            <person name="LeVine R."/>
            <person name="Lipovsky A."/>
            <person name="Liu X."/>
            <person name="Liu J."/>
            <person name="Liu S."/>
            <person name="Lokyitsang T."/>
            <person name="Lokyitsang Y."/>
            <person name="Lubonja R."/>
            <person name="Lui A."/>
            <person name="MacDonald P."/>
            <person name="Magnisalis V."/>
            <person name="Maru K."/>
            <person name="Matthews C."/>
            <person name="McCusker W."/>
            <person name="McDonough S."/>
            <person name="Mehta T."/>
            <person name="Meldrim J."/>
            <person name="Meneus L."/>
            <person name="Mihai O."/>
            <person name="Mihalev A."/>
            <person name="Mihova T."/>
            <person name="Mittelman R."/>
            <person name="Mlenga V."/>
            <person name="Montmayeur A."/>
            <person name="Mulrain L."/>
            <person name="Navidi A."/>
            <person name="Naylor J."/>
            <person name="Negash T."/>
            <person name="Nguyen T."/>
            <person name="Nguyen N."/>
            <person name="Nicol R."/>
            <person name="Norbu C."/>
            <person name="Norbu N."/>
            <person name="Novod N."/>
            <person name="O'Neill B."/>
            <person name="Osman S."/>
            <person name="Markiewicz E."/>
            <person name="Oyono O.L."/>
            <person name="Patti C."/>
            <person name="Phunkhang P."/>
            <person name="Pierre F."/>
            <person name="Priest M."/>
            <person name="Raghuraman S."/>
            <person name="Rege F."/>
            <person name="Reyes R."/>
            <person name="Rise C."/>
            <person name="Rogov P."/>
            <person name="Ross K."/>
            <person name="Ryan E."/>
            <person name="Settipalli S."/>
            <person name="Shea T."/>
            <person name="Sherpa N."/>
            <person name="Shi L."/>
            <person name="Shih D."/>
            <person name="Sparrow T."/>
            <person name="Spaulding J."/>
            <person name="Stalker J."/>
            <person name="Stange-Thomann N."/>
            <person name="Stavropoulos S."/>
            <person name="Stone C."/>
            <person name="Strader C."/>
            <person name="Tesfaye S."/>
            <person name="Thomson T."/>
            <person name="Thoulutsang Y."/>
            <person name="Thoulutsang D."/>
            <person name="Topham K."/>
            <person name="Topping I."/>
            <person name="Tsamla T."/>
            <person name="Vassiliev H."/>
            <person name="Vo A."/>
            <person name="Wangchuk T."/>
            <person name="Wangdi T."/>
            <person name="Weiand M."/>
            <person name="Wilkinson J."/>
            <person name="Wilson A."/>
            <person name="Yadav S."/>
            <person name="Young G."/>
            <person name="Yu Q."/>
            <person name="Zembek L."/>
            <person name="Zhong D."/>
            <person name="Zimmer A."/>
            <person name="Zwirko Z."/>
            <person name="Jaffe D.B."/>
            <person name="Alvarez P."/>
            <person name="Brockman W."/>
            <person name="Butler J."/>
            <person name="Chin C."/>
            <person name="Gnerre S."/>
            <person name="Grabherr M."/>
            <person name="Kleber M."/>
            <person name="Mauceli E."/>
            <person name="MacCallum I."/>
        </authorList>
    </citation>
    <scope>NUCLEOTIDE SEQUENCE [LARGE SCALE GENOMIC DNA]</scope>
    <source>
        <strain evidence="1 2">TSC#14021-0224.01</strain>
    </source>
</reference>
<name>B3N7Y9_DROER</name>
<sequence length="134" mass="15747">MLIPEVDMWNVSKSSRIHRLSIFNCDKPGLKVLDYSAVRGVDKFYLDCQDYRDYFRDPYNRVHKPRRFTAYAGRCAVKLDSEVELLSMPTSWRTDRQPIVYPIDYHSDMALGRRDCDHIKAFCSPAESLSFKRS</sequence>
<dbReference type="AlphaFoldDB" id="B3N7Y9"/>
<dbReference type="EMBL" id="CH954177">
    <property type="protein sequence ID" value="EDV58350.1"/>
    <property type="molecule type" value="Genomic_DNA"/>
</dbReference>
<dbReference type="OMA" id="RRDCDHI"/>
<evidence type="ECO:0000313" key="2">
    <source>
        <dbReference type="Proteomes" id="UP000008711"/>
    </source>
</evidence>
<protein>
    <submittedName>
        <fullName evidence="1">Uncharacterized protein</fullName>
    </submittedName>
</protein>
<dbReference type="OrthoDB" id="8181742at2759"/>
<gene>
    <name evidence="1" type="primary">Dere\GG25343</name>
    <name evidence="1" type="synonym">dere_GLEANR_9985</name>
    <name evidence="1" type="synonym">GG25343</name>
    <name evidence="1" type="ORF">Dere_GG25343</name>
</gene>
<proteinExistence type="predicted"/>